<protein>
    <submittedName>
        <fullName evidence="2">Blr1969 protein</fullName>
    </submittedName>
</protein>
<organism evidence="2 3">
    <name type="scientific">Bradyrhizobium diazoefficiens (strain JCM 10833 / BCRC 13528 / IAM 13628 / NBRC 14792 / USDA 110)</name>
    <dbReference type="NCBI Taxonomy" id="224911"/>
    <lineage>
        <taxon>Bacteria</taxon>
        <taxon>Pseudomonadati</taxon>
        <taxon>Pseudomonadota</taxon>
        <taxon>Alphaproteobacteria</taxon>
        <taxon>Hyphomicrobiales</taxon>
        <taxon>Nitrobacteraceae</taxon>
        <taxon>Bradyrhizobium</taxon>
    </lineage>
</organism>
<dbReference type="InParanoid" id="Q89TI1"/>
<dbReference type="HOGENOM" id="CLU_2271990_0_0_5"/>
<gene>
    <name evidence="2" type="ordered locus">blr1969</name>
</gene>
<dbReference type="KEGG" id="bja:blr1969"/>
<keyword evidence="3" id="KW-1185">Reference proteome</keyword>
<dbReference type="PANTHER" id="PTHR35528:SF3">
    <property type="entry name" value="BLL1675 PROTEIN"/>
    <property type="match status" value="1"/>
</dbReference>
<dbReference type="EMBL" id="BA000040">
    <property type="protein sequence ID" value="BAC47233.1"/>
    <property type="molecule type" value="Genomic_DNA"/>
</dbReference>
<name>Q89TI1_BRADU</name>
<dbReference type="PhylomeDB" id="Q89TI1"/>
<dbReference type="InterPro" id="IPR032874">
    <property type="entry name" value="DDE_dom"/>
</dbReference>
<dbReference type="Proteomes" id="UP000002526">
    <property type="component" value="Chromosome"/>
</dbReference>
<evidence type="ECO:0000259" key="1">
    <source>
        <dbReference type="Pfam" id="PF13610"/>
    </source>
</evidence>
<evidence type="ECO:0000313" key="2">
    <source>
        <dbReference type="EMBL" id="BAC47233.1"/>
    </source>
</evidence>
<reference evidence="3" key="1">
    <citation type="journal article" date="2002" name="DNA Res.">
        <title>Complete genomic sequence of nitrogen-fixing symbiotic bacterium Bradyrhizobium japonicum USDA110.</title>
        <authorList>
            <person name="Kaneko T."/>
            <person name="Nakamura Y."/>
            <person name="Sato S."/>
            <person name="Minamisawa K."/>
            <person name="Uchiumi T."/>
            <person name="Sasamoto S."/>
            <person name="Watanabe A."/>
            <person name="Idesawa K."/>
            <person name="Iriguchi M."/>
            <person name="Kawashima K."/>
            <person name="Kohara M."/>
            <person name="Matsumoto M."/>
            <person name="Shimpo S."/>
            <person name="Tsuruoka H."/>
            <person name="Wada T."/>
            <person name="Yamada M."/>
            <person name="Tabata S."/>
        </authorList>
    </citation>
    <scope>NUCLEOTIDE SEQUENCE [LARGE SCALE GENOMIC DNA]</scope>
    <source>
        <strain evidence="3">JCM 10833 / BCRC 13528 / IAM 13628 / NBRC 14792 / USDA 110</strain>
    </source>
</reference>
<evidence type="ECO:0000313" key="3">
    <source>
        <dbReference type="Proteomes" id="UP000002526"/>
    </source>
</evidence>
<dbReference type="EnsemblBacteria" id="BAC47233">
    <property type="protein sequence ID" value="BAC47233"/>
    <property type="gene ID" value="BAC47233"/>
</dbReference>
<dbReference type="AlphaFoldDB" id="Q89TI1"/>
<feature type="domain" description="DDE" evidence="1">
    <location>
        <begin position="45"/>
        <end position="95"/>
    </location>
</feature>
<dbReference type="eggNOG" id="COG3316">
    <property type="taxonomic scope" value="Bacteria"/>
</dbReference>
<proteinExistence type="predicted"/>
<dbReference type="InterPro" id="IPR052183">
    <property type="entry name" value="IS_Transposase"/>
</dbReference>
<dbReference type="OrthoDB" id="4315389at2"/>
<accession>Q89TI1</accession>
<dbReference type="Pfam" id="PF13610">
    <property type="entry name" value="DDE_Tnp_IS240"/>
    <property type="match status" value="1"/>
</dbReference>
<dbReference type="PATRIC" id="fig|224911.5.peg.1954"/>
<dbReference type="PANTHER" id="PTHR35528">
    <property type="entry name" value="BLL1675 PROTEIN"/>
    <property type="match status" value="1"/>
</dbReference>
<sequence length="102" mass="11922">MDVSFCVAALDEARRRTARRRFTTPTMAKAFSDRIRQRASARGYKWHLDEVVISIAGEQHWLWRAVDQNGFVLDVLIQPRRDSRAAQRLMKKRLNPPARRCA</sequence>